<evidence type="ECO:0000313" key="8">
    <source>
        <dbReference type="Proteomes" id="UP001233314"/>
    </source>
</evidence>
<feature type="coiled-coil region" evidence="5">
    <location>
        <begin position="165"/>
        <end position="192"/>
    </location>
</feature>
<dbReference type="Pfam" id="PF00877">
    <property type="entry name" value="NLPC_P60"/>
    <property type="match status" value="1"/>
</dbReference>
<evidence type="ECO:0000259" key="6">
    <source>
        <dbReference type="PROSITE" id="PS51935"/>
    </source>
</evidence>
<dbReference type="InterPro" id="IPR051794">
    <property type="entry name" value="PG_Endopeptidase_C40"/>
</dbReference>
<keyword evidence="3" id="KW-0378">Hydrolase</keyword>
<dbReference type="Gene3D" id="3.90.1720.10">
    <property type="entry name" value="endopeptidase domain like (from Nostoc punctiforme)"/>
    <property type="match status" value="1"/>
</dbReference>
<dbReference type="EMBL" id="JAUQTA010000002">
    <property type="protein sequence ID" value="MDO7869281.1"/>
    <property type="molecule type" value="Genomic_DNA"/>
</dbReference>
<comment type="caution">
    <text evidence="7">The sequence shown here is derived from an EMBL/GenBank/DDBJ whole genome shotgun (WGS) entry which is preliminary data.</text>
</comment>
<evidence type="ECO:0000256" key="3">
    <source>
        <dbReference type="ARBA" id="ARBA00022801"/>
    </source>
</evidence>
<feature type="domain" description="NlpC/P60" evidence="6">
    <location>
        <begin position="215"/>
        <end position="330"/>
    </location>
</feature>
<dbReference type="PANTHER" id="PTHR47359">
    <property type="entry name" value="PEPTIDOGLYCAN DL-ENDOPEPTIDASE CWLO"/>
    <property type="match status" value="1"/>
</dbReference>
<keyword evidence="4" id="KW-0788">Thiol protease</keyword>
<sequence>MRLGQKRILTALTGTCAALTVSVVPLNPAFAKPDLKDVQAKVDRLYQQAEVASERYNDARILRDKLTDDLAAVKADEAAQRKVTDGIESAVNQGIAAQYEGQALSATGQMAITDDPGAFLTQLTTLSAYNDIQSDNLSSYDRAQKALEIRHDAVAERQTELASVTKRLAADKAEVESKLDEAKKVLDGLKADEMKKYLAAVNAGQNIPIPDVPASGRAGLAVKYALAQIGDPYVWGAAGPNAFDCSGLTMMAWAAAGVALPHSSRAQSTMGTPVSISQLQPGDLVFYYSPVSHVAMYIGGGKIVHAPHSGANVEIADLNRMPITTARRFG</sequence>
<protein>
    <submittedName>
        <fullName evidence="7">NlpC/P60 family protein</fullName>
    </submittedName>
</protein>
<keyword evidence="8" id="KW-1185">Reference proteome</keyword>
<keyword evidence="5" id="KW-0175">Coiled coil</keyword>
<reference evidence="7 8" key="1">
    <citation type="submission" date="2023-07" db="EMBL/GenBank/DDBJ databases">
        <title>Nocardioides sp. nov WY-20 isolated from soil.</title>
        <authorList>
            <person name="Liu B."/>
            <person name="Wan Y."/>
        </authorList>
    </citation>
    <scope>NUCLEOTIDE SEQUENCE [LARGE SCALE GENOMIC DNA]</scope>
    <source>
        <strain evidence="7 8">WY-20</strain>
    </source>
</reference>
<keyword evidence="2" id="KW-0645">Protease</keyword>
<dbReference type="PANTHER" id="PTHR47359:SF3">
    <property type="entry name" value="NLP_P60 DOMAIN-CONTAINING PROTEIN-RELATED"/>
    <property type="match status" value="1"/>
</dbReference>
<name>A0ABT9B7K6_9ACTN</name>
<evidence type="ECO:0000256" key="4">
    <source>
        <dbReference type="ARBA" id="ARBA00022807"/>
    </source>
</evidence>
<evidence type="ECO:0000256" key="2">
    <source>
        <dbReference type="ARBA" id="ARBA00022670"/>
    </source>
</evidence>
<organism evidence="7 8">
    <name type="scientific">Nocardioides jiangxiensis</name>
    <dbReference type="NCBI Taxonomy" id="3064524"/>
    <lineage>
        <taxon>Bacteria</taxon>
        <taxon>Bacillati</taxon>
        <taxon>Actinomycetota</taxon>
        <taxon>Actinomycetes</taxon>
        <taxon>Propionibacteriales</taxon>
        <taxon>Nocardioidaceae</taxon>
        <taxon>Nocardioides</taxon>
    </lineage>
</organism>
<dbReference type="InterPro" id="IPR000064">
    <property type="entry name" value="NLP_P60_dom"/>
</dbReference>
<comment type="similarity">
    <text evidence="1">Belongs to the peptidase C40 family.</text>
</comment>
<dbReference type="Proteomes" id="UP001233314">
    <property type="component" value="Unassembled WGS sequence"/>
</dbReference>
<accession>A0ABT9B7K6</accession>
<dbReference type="RefSeq" id="WP_305028679.1">
    <property type="nucleotide sequence ID" value="NZ_JAUQTA010000002.1"/>
</dbReference>
<dbReference type="PROSITE" id="PS51935">
    <property type="entry name" value="NLPC_P60"/>
    <property type="match status" value="1"/>
</dbReference>
<evidence type="ECO:0000313" key="7">
    <source>
        <dbReference type="EMBL" id="MDO7869281.1"/>
    </source>
</evidence>
<dbReference type="SUPFAM" id="SSF54001">
    <property type="entry name" value="Cysteine proteinases"/>
    <property type="match status" value="1"/>
</dbReference>
<evidence type="ECO:0000256" key="5">
    <source>
        <dbReference type="SAM" id="Coils"/>
    </source>
</evidence>
<proteinExistence type="inferred from homology"/>
<evidence type="ECO:0000256" key="1">
    <source>
        <dbReference type="ARBA" id="ARBA00007074"/>
    </source>
</evidence>
<gene>
    <name evidence="7" type="ORF">Q5722_12995</name>
</gene>
<dbReference type="InterPro" id="IPR038765">
    <property type="entry name" value="Papain-like_cys_pep_sf"/>
</dbReference>